<dbReference type="InterPro" id="IPR010010">
    <property type="entry name" value="PSI_PsaM"/>
</dbReference>
<dbReference type="InterPro" id="IPR037279">
    <property type="entry name" value="PSI_PsaM_sf"/>
</dbReference>
<dbReference type="HAMAP" id="MF_00828">
    <property type="entry name" value="PSI_PsaM"/>
    <property type="match status" value="1"/>
</dbReference>
<keyword evidence="5 7" id="KW-0793">Thylakoid</keyword>
<dbReference type="GO" id="GO:0015979">
    <property type="term" value="P:photosynthesis"/>
    <property type="evidence" value="ECO:0007669"/>
    <property type="project" value="UniProtKB-UniRule"/>
</dbReference>
<proteinExistence type="inferred from homology"/>
<dbReference type="EMBL" id="KJ746598">
    <property type="protein sequence ID" value="AID67527.1"/>
    <property type="molecule type" value="Genomic_DNA"/>
</dbReference>
<dbReference type="Pfam" id="PF07465">
    <property type="entry name" value="PsaM"/>
    <property type="match status" value="1"/>
</dbReference>
<evidence type="ECO:0000256" key="4">
    <source>
        <dbReference type="ARBA" id="ARBA00022989"/>
    </source>
</evidence>
<keyword evidence="8" id="KW-0934">Plastid</keyword>
<sequence length="32" mass="3368">MGISDSQVFTAMLLALVTGVLALQLGNELYKA</sequence>
<dbReference type="RefSeq" id="YP_009057518.1">
    <property type="nucleotide sequence ID" value="NC_024817.1"/>
</dbReference>
<name>A0A088CJW3_9VIRI</name>
<dbReference type="AlphaFoldDB" id="A0A088CJW3"/>
<protein>
    <recommendedName>
        <fullName evidence="7">Photosystem I reaction center subunit XII</fullName>
    </recommendedName>
    <alternativeName>
        <fullName evidence="7">PSI-M</fullName>
    </alternativeName>
</protein>
<evidence type="ECO:0000313" key="8">
    <source>
        <dbReference type="EMBL" id="AID67527.1"/>
    </source>
</evidence>
<reference evidence="8" key="1">
    <citation type="journal article" date="2014" name="BMC Genomics">
        <title>Six newly sequenced chloroplast genomes from prasinophyte green algae provide insights into the relationships among prasinophyte lineages and the diversity of streamlined genome architecture in picoplanktonic species.</title>
        <authorList>
            <person name="Lemieux C."/>
            <person name="Otis C."/>
            <person name="Turmel M."/>
        </authorList>
    </citation>
    <scope>NUCLEOTIDE SEQUENCE</scope>
</reference>
<keyword evidence="2 7" id="KW-0812">Transmembrane</keyword>
<geneLocation type="chloroplast" evidence="8"/>
<organism evidence="8">
    <name type="scientific">Prasinoderma coloniale</name>
    <dbReference type="NCBI Taxonomy" id="156133"/>
    <lineage>
        <taxon>Eukaryota</taxon>
        <taxon>Viridiplantae</taxon>
        <taxon>Prasinodermophyta</taxon>
        <taxon>Prasinodermophyceae</taxon>
        <taxon>Prasinodermales</taxon>
        <taxon>Prasinodermaceae</taxon>
        <taxon>Prasinoderma</taxon>
    </lineage>
</organism>
<evidence type="ECO:0000256" key="1">
    <source>
        <dbReference type="ARBA" id="ARBA00022531"/>
    </source>
</evidence>
<evidence type="ECO:0000256" key="2">
    <source>
        <dbReference type="ARBA" id="ARBA00022692"/>
    </source>
</evidence>
<accession>A0A088CJW3</accession>
<dbReference type="GO" id="GO:0009535">
    <property type="term" value="C:chloroplast thylakoid membrane"/>
    <property type="evidence" value="ECO:0007669"/>
    <property type="project" value="UniProtKB-SubCell"/>
</dbReference>
<evidence type="ECO:0000256" key="3">
    <source>
        <dbReference type="ARBA" id="ARBA00022836"/>
    </source>
</evidence>
<evidence type="ECO:0000256" key="5">
    <source>
        <dbReference type="ARBA" id="ARBA00023078"/>
    </source>
</evidence>
<keyword evidence="4 7" id="KW-1133">Transmembrane helix</keyword>
<gene>
    <name evidence="7 8" type="primary">psaM</name>
</gene>
<keyword evidence="1 7" id="KW-0602">Photosynthesis</keyword>
<keyword evidence="3 7" id="KW-0603">Photosystem I</keyword>
<keyword evidence="6 7" id="KW-0472">Membrane</keyword>
<dbReference type="GO" id="GO:0009522">
    <property type="term" value="C:photosystem I"/>
    <property type="evidence" value="ECO:0007669"/>
    <property type="project" value="UniProtKB-KW"/>
</dbReference>
<dbReference type="GeneID" id="20357948"/>
<dbReference type="SUPFAM" id="SSF81548">
    <property type="entry name" value="Subunit XII of photosystem I reaction centre, PsaM"/>
    <property type="match status" value="1"/>
</dbReference>
<keyword evidence="8" id="KW-0150">Chloroplast</keyword>
<comment type="similarity">
    <text evidence="7">Belongs to the PsaM family.</text>
</comment>
<evidence type="ECO:0000256" key="7">
    <source>
        <dbReference type="HAMAP-Rule" id="MF_00828"/>
    </source>
</evidence>
<evidence type="ECO:0000256" key="6">
    <source>
        <dbReference type="ARBA" id="ARBA00023136"/>
    </source>
</evidence>
<dbReference type="NCBIfam" id="TIGR03053">
    <property type="entry name" value="PS_I_psaM"/>
    <property type="match status" value="1"/>
</dbReference>
<comment type="subcellular location">
    <subcellularLocation>
        <location evidence="7">Plastid</location>
        <location evidence="7">Chloroplast thylakoid membrane</location>
        <topology evidence="7">Single-pass membrane protein</topology>
    </subcellularLocation>
</comment>